<evidence type="ECO:0000259" key="1">
    <source>
        <dbReference type="Pfam" id="PF01593"/>
    </source>
</evidence>
<dbReference type="AlphaFoldDB" id="A0A1Y6FNE5"/>
<evidence type="ECO:0000313" key="2">
    <source>
        <dbReference type="EMBL" id="SMQ76425.1"/>
    </source>
</evidence>
<accession>A0A1Y6FNE5</accession>
<dbReference type="PANTHER" id="PTHR42923">
    <property type="entry name" value="PROTOPORPHYRINOGEN OXIDASE"/>
    <property type="match status" value="1"/>
</dbReference>
<reference evidence="3" key="1">
    <citation type="submission" date="2017-04" db="EMBL/GenBank/DDBJ databases">
        <authorList>
            <person name="Varghese N."/>
            <person name="Submissions S."/>
        </authorList>
    </citation>
    <scope>NUCLEOTIDE SEQUENCE [LARGE SCALE GENOMIC DNA]</scope>
    <source>
        <strain evidence="3">UI2</strain>
    </source>
</reference>
<name>A0A1Y6FNE5_9SPHN</name>
<sequence length="438" mass="47925">MKADQMNKDDIIVIGAGIAGLTAADELRRAGRSVTVVEASERPGGRVRRVAYNGDSTEAGGQGIHSNYEQMLAMVEREGLTQDLMPSSEKIVFLDKRGKPKLHSSSTDLALIAGPRGALDLMKFTAKYFSFAKPFEQFETAIDIPEYDNVTAAEAFRSYSKPFHDFVLKPMTHAMGNCTPEETNLYYVVNSFKLALTTKIFALRTGNATLLERLAAKQNMVYGAPAAKLLTTGGRVDGVQLADGRALKTSHVIVACPAGHAGTLVPDEFGPAKSFLSGFANIPLPLVFFFLDRPVGGGVARWFGHAHHDAVFNMAVDHAMKTPFSVPSGKSIISAWPTYPHTLDLVKQSDAEIITHALGDMEAFIPRIRQWVEHVEVVRHEWGIARYPVGAHRRILDFKTYAEGLEGVSFAGTDYEFVHMEGGILSGQRAARRAMKDN</sequence>
<dbReference type="InterPro" id="IPR050464">
    <property type="entry name" value="Zeta_carotene_desat/Oxidored"/>
</dbReference>
<protein>
    <submittedName>
        <fullName evidence="2">Protoporphyrinogen oxidase /UDP-galactopyranose mutase</fullName>
    </submittedName>
</protein>
<dbReference type="InterPro" id="IPR036188">
    <property type="entry name" value="FAD/NAD-bd_sf"/>
</dbReference>
<dbReference type="PRINTS" id="PR00419">
    <property type="entry name" value="ADXRDTASE"/>
</dbReference>
<dbReference type="GO" id="GO:0016491">
    <property type="term" value="F:oxidoreductase activity"/>
    <property type="evidence" value="ECO:0007669"/>
    <property type="project" value="InterPro"/>
</dbReference>
<proteinExistence type="predicted"/>
<feature type="domain" description="Amine oxidase" evidence="1">
    <location>
        <begin position="18"/>
        <end position="434"/>
    </location>
</feature>
<dbReference type="Proteomes" id="UP000194469">
    <property type="component" value="Unassembled WGS sequence"/>
</dbReference>
<dbReference type="Gene3D" id="3.50.50.60">
    <property type="entry name" value="FAD/NAD(P)-binding domain"/>
    <property type="match status" value="1"/>
</dbReference>
<dbReference type="InterPro" id="IPR002937">
    <property type="entry name" value="Amino_oxidase"/>
</dbReference>
<dbReference type="EMBL" id="FXWL01000002">
    <property type="protein sequence ID" value="SMQ76425.1"/>
    <property type="molecule type" value="Genomic_DNA"/>
</dbReference>
<organism evidence="2 3">
    <name type="scientific">Sphingopyxis terrae subsp. ummariensis</name>
    <dbReference type="NCBI Taxonomy" id="429001"/>
    <lineage>
        <taxon>Bacteria</taxon>
        <taxon>Pseudomonadati</taxon>
        <taxon>Pseudomonadota</taxon>
        <taxon>Alphaproteobacteria</taxon>
        <taxon>Sphingomonadales</taxon>
        <taxon>Sphingomonadaceae</taxon>
        <taxon>Sphingopyxis</taxon>
    </lineage>
</organism>
<dbReference type="SUPFAM" id="SSF51905">
    <property type="entry name" value="FAD/NAD(P)-binding domain"/>
    <property type="match status" value="1"/>
</dbReference>
<keyword evidence="3" id="KW-1185">Reference proteome</keyword>
<dbReference type="Pfam" id="PF01593">
    <property type="entry name" value="Amino_oxidase"/>
    <property type="match status" value="1"/>
</dbReference>
<evidence type="ECO:0000313" key="3">
    <source>
        <dbReference type="Proteomes" id="UP000194469"/>
    </source>
</evidence>
<gene>
    <name evidence="2" type="ORF">SAMN06295984_1865</name>
</gene>